<keyword evidence="6" id="KW-0408">Iron</keyword>
<dbReference type="InterPro" id="IPR017900">
    <property type="entry name" value="4Fe4S_Fe_S_CS"/>
</dbReference>
<dbReference type="Gene3D" id="3.40.50.11540">
    <property type="entry name" value="NADH-ubiquinone oxidoreductase 51kDa subunit"/>
    <property type="match status" value="1"/>
</dbReference>
<keyword evidence="4" id="KW-0677">Repeat</keyword>
<dbReference type="AlphaFoldDB" id="A0A1M6LP76"/>
<organism evidence="9 10">
    <name type="scientific">Geosporobacter subterraneus DSM 17957</name>
    <dbReference type="NCBI Taxonomy" id="1121919"/>
    <lineage>
        <taxon>Bacteria</taxon>
        <taxon>Bacillati</taxon>
        <taxon>Bacillota</taxon>
        <taxon>Clostridia</taxon>
        <taxon>Peptostreptococcales</taxon>
        <taxon>Thermotaleaceae</taxon>
        <taxon>Geosporobacter</taxon>
    </lineage>
</organism>
<dbReference type="InterPro" id="IPR017896">
    <property type="entry name" value="4Fe4S_Fe-S-bd"/>
</dbReference>
<proteinExistence type="predicted"/>
<protein>
    <submittedName>
        <fullName evidence="9">Na+-translocating ferredoxin:NAD+ oxidoreductase RNF, RnfC subunit</fullName>
    </submittedName>
</protein>
<dbReference type="InterPro" id="IPR009051">
    <property type="entry name" value="Helical_ferredxn"/>
</dbReference>
<gene>
    <name evidence="9" type="ORF">SAMN02745975_02736</name>
</gene>
<dbReference type="InterPro" id="IPR026902">
    <property type="entry name" value="RnfC_N"/>
</dbReference>
<dbReference type="Proteomes" id="UP000184536">
    <property type="component" value="Unassembled WGS sequence"/>
</dbReference>
<dbReference type="Pfam" id="PF10531">
    <property type="entry name" value="SLBB"/>
    <property type="match status" value="1"/>
</dbReference>
<dbReference type="RefSeq" id="WP_110941818.1">
    <property type="nucleotide sequence ID" value="NZ_FQZV01000038.1"/>
</dbReference>
<evidence type="ECO:0000259" key="8">
    <source>
        <dbReference type="PROSITE" id="PS51379"/>
    </source>
</evidence>
<dbReference type="InterPro" id="IPR011538">
    <property type="entry name" value="Nuo51_FMN-bd"/>
</dbReference>
<evidence type="ECO:0000313" key="9">
    <source>
        <dbReference type="EMBL" id="SHJ72998.1"/>
    </source>
</evidence>
<dbReference type="EMBL" id="FQZV01000038">
    <property type="protein sequence ID" value="SHJ72998.1"/>
    <property type="molecule type" value="Genomic_DNA"/>
</dbReference>
<dbReference type="SUPFAM" id="SSF46548">
    <property type="entry name" value="alpha-helical ferredoxin"/>
    <property type="match status" value="1"/>
</dbReference>
<dbReference type="OrthoDB" id="9767754at2"/>
<keyword evidence="1" id="KW-0813">Transport</keyword>
<feature type="domain" description="4Fe-4S ferredoxin-type" evidence="8">
    <location>
        <begin position="243"/>
        <end position="275"/>
    </location>
</feature>
<dbReference type="InterPro" id="IPR011053">
    <property type="entry name" value="Single_hybrid_motif"/>
</dbReference>
<evidence type="ECO:0000256" key="3">
    <source>
        <dbReference type="ARBA" id="ARBA00022723"/>
    </source>
</evidence>
<dbReference type="InterPro" id="IPR010208">
    <property type="entry name" value="Ion_transpt_RnfC/RsxC"/>
</dbReference>
<dbReference type="InterPro" id="IPR019554">
    <property type="entry name" value="Soluble_ligand-bd"/>
</dbReference>
<dbReference type="GO" id="GO:0046872">
    <property type="term" value="F:metal ion binding"/>
    <property type="evidence" value="ECO:0007669"/>
    <property type="project" value="UniProtKB-KW"/>
</dbReference>
<dbReference type="GO" id="GO:0016020">
    <property type="term" value="C:membrane"/>
    <property type="evidence" value="ECO:0007669"/>
    <property type="project" value="InterPro"/>
</dbReference>
<dbReference type="SUPFAM" id="SSF142984">
    <property type="entry name" value="Nqo1 middle domain-like"/>
    <property type="match status" value="1"/>
</dbReference>
<evidence type="ECO:0000256" key="6">
    <source>
        <dbReference type="ARBA" id="ARBA00023004"/>
    </source>
</evidence>
<sequence length="443" mass="48107">MDKDLVSIAREAGVVGAGGAGFPTHVKINAKVDYILVNGAECEPLLRVDQQLLAVKTKEVLEALNLLVLSTSAQKGVIALKGKYKDAIKQLNVQIGAYEKLAILPLDNFYPAGDEQVTVYEVFNRIVPEGGIPLDVGVIVINVETLLNLYEALAGKPVTEKYLTITGAVKNPKTIKAPIGISILEAIALAGGPTVESYQVIDGGPMMGKVINDLHGPITKTTKGLILLPEEHSLLKSKSRDIQSMLRNARTSCMHCSLCTEVCPRNLLGHTLNPDRLMRLASYNSTCSTETKAAEAFLCCECALCEYACVMDLQPWKLHRFLKGELGKAGIRNPNNKRPQKTHPFREYKKFPVKKLVSKLGLNQYDVDAPLEETAPVEANRVSILLKQHIGAPATPTVQKGDSVRKGQLIADLPEGKLGAKIHATIDGVVETLNTDKIVIRRG</sequence>
<evidence type="ECO:0000256" key="5">
    <source>
        <dbReference type="ARBA" id="ARBA00022982"/>
    </source>
</evidence>
<dbReference type="PANTHER" id="PTHR43034">
    <property type="entry name" value="ION-TRANSLOCATING OXIDOREDUCTASE COMPLEX SUBUNIT C"/>
    <property type="match status" value="1"/>
</dbReference>
<dbReference type="SUPFAM" id="SSF142019">
    <property type="entry name" value="Nqo1 FMN-binding domain-like"/>
    <property type="match status" value="1"/>
</dbReference>
<dbReference type="PROSITE" id="PS51379">
    <property type="entry name" value="4FE4S_FER_2"/>
    <property type="match status" value="1"/>
</dbReference>
<keyword evidence="3" id="KW-0479">Metal-binding</keyword>
<evidence type="ECO:0000256" key="4">
    <source>
        <dbReference type="ARBA" id="ARBA00022737"/>
    </source>
</evidence>
<accession>A0A1M6LP76</accession>
<dbReference type="Gene3D" id="1.10.1060.10">
    <property type="entry name" value="Alpha-helical ferredoxin"/>
    <property type="match status" value="1"/>
</dbReference>
<evidence type="ECO:0000256" key="7">
    <source>
        <dbReference type="ARBA" id="ARBA00023014"/>
    </source>
</evidence>
<dbReference type="PANTHER" id="PTHR43034:SF2">
    <property type="entry name" value="ION-TRANSLOCATING OXIDOREDUCTASE COMPLEX SUBUNIT C"/>
    <property type="match status" value="1"/>
</dbReference>
<dbReference type="Pfam" id="PF01512">
    <property type="entry name" value="Complex1_51K"/>
    <property type="match status" value="1"/>
</dbReference>
<dbReference type="GO" id="GO:0051539">
    <property type="term" value="F:4 iron, 4 sulfur cluster binding"/>
    <property type="evidence" value="ECO:0007669"/>
    <property type="project" value="UniProtKB-KW"/>
</dbReference>
<keyword evidence="5" id="KW-0249">Electron transport</keyword>
<keyword evidence="2" id="KW-0004">4Fe-4S</keyword>
<dbReference type="PIRSF" id="PIRSF036408">
    <property type="entry name" value="PduS_prd"/>
    <property type="match status" value="1"/>
</dbReference>
<keyword evidence="7" id="KW-0411">Iron-sulfur</keyword>
<dbReference type="Pfam" id="PF13534">
    <property type="entry name" value="Fer4_17"/>
    <property type="match status" value="1"/>
</dbReference>
<evidence type="ECO:0000256" key="1">
    <source>
        <dbReference type="ARBA" id="ARBA00022448"/>
    </source>
</evidence>
<name>A0A1M6LP76_9FIRM</name>
<dbReference type="GO" id="GO:0009055">
    <property type="term" value="F:electron transfer activity"/>
    <property type="evidence" value="ECO:0007669"/>
    <property type="project" value="InterPro"/>
</dbReference>
<evidence type="ECO:0000256" key="2">
    <source>
        <dbReference type="ARBA" id="ARBA00022485"/>
    </source>
</evidence>
<dbReference type="InterPro" id="IPR037225">
    <property type="entry name" value="Nuo51_FMN-bd_sf"/>
</dbReference>
<dbReference type="Pfam" id="PF13375">
    <property type="entry name" value="RnfC_N"/>
    <property type="match status" value="1"/>
</dbReference>
<dbReference type="PROSITE" id="PS00198">
    <property type="entry name" value="4FE4S_FER_1"/>
    <property type="match status" value="1"/>
</dbReference>
<evidence type="ECO:0000313" key="10">
    <source>
        <dbReference type="Proteomes" id="UP000184536"/>
    </source>
</evidence>
<reference evidence="10" key="1">
    <citation type="submission" date="2016-11" db="EMBL/GenBank/DDBJ databases">
        <authorList>
            <person name="Varghese N."/>
            <person name="Submissions S."/>
        </authorList>
    </citation>
    <scope>NUCLEOTIDE SEQUENCE [LARGE SCALE GENOMIC DNA]</scope>
    <source>
        <strain evidence="10">DSM 17957</strain>
    </source>
</reference>
<dbReference type="STRING" id="1121919.SAMN02745975_02736"/>
<keyword evidence="10" id="KW-1185">Reference proteome</keyword>
<dbReference type="InterPro" id="IPR017054">
    <property type="entry name" value="PduS"/>
</dbReference>
<dbReference type="SUPFAM" id="SSF51230">
    <property type="entry name" value="Single hybrid motif"/>
    <property type="match status" value="1"/>
</dbReference>